<proteinExistence type="predicted"/>
<feature type="binding site" evidence="2">
    <location>
        <begin position="400"/>
        <end position="407"/>
    </location>
    <ligand>
        <name>ATP</name>
        <dbReference type="ChEBI" id="CHEBI:30616"/>
    </ligand>
</feature>
<organism evidence="4 5">
    <name type="scientific">Flagellimonas pacifica</name>
    <dbReference type="NCBI Taxonomy" id="1247520"/>
    <lineage>
        <taxon>Bacteria</taxon>
        <taxon>Pseudomonadati</taxon>
        <taxon>Bacteroidota</taxon>
        <taxon>Flavobacteriia</taxon>
        <taxon>Flavobacteriales</taxon>
        <taxon>Flavobacteriaceae</taxon>
        <taxon>Flagellimonas</taxon>
    </lineage>
</organism>
<feature type="active site" evidence="1">
    <location>
        <position position="396"/>
    </location>
</feature>
<accession>A0A285MSK2</accession>
<dbReference type="PANTHER" id="PTHR13504">
    <property type="entry name" value="FIDO DOMAIN-CONTAINING PROTEIN DDB_G0283145"/>
    <property type="match status" value="1"/>
</dbReference>
<dbReference type="RefSeq" id="WP_097045650.1">
    <property type="nucleotide sequence ID" value="NZ_OBEH01000003.1"/>
</dbReference>
<evidence type="ECO:0000256" key="1">
    <source>
        <dbReference type="PIRSR" id="PIRSR640198-1"/>
    </source>
</evidence>
<evidence type="ECO:0000313" key="5">
    <source>
        <dbReference type="Proteomes" id="UP000219048"/>
    </source>
</evidence>
<evidence type="ECO:0000313" key="4">
    <source>
        <dbReference type="EMBL" id="SNZ00160.1"/>
    </source>
</evidence>
<dbReference type="InterPro" id="IPR036597">
    <property type="entry name" value="Fido-like_dom_sf"/>
</dbReference>
<dbReference type="Pfam" id="PF02661">
    <property type="entry name" value="Fic"/>
    <property type="match status" value="1"/>
</dbReference>
<dbReference type="AlphaFoldDB" id="A0A285MSK2"/>
<dbReference type="PANTHER" id="PTHR13504:SF38">
    <property type="entry name" value="FIDO DOMAIN-CONTAINING PROTEIN"/>
    <property type="match status" value="1"/>
</dbReference>
<dbReference type="PROSITE" id="PS51459">
    <property type="entry name" value="FIDO"/>
    <property type="match status" value="1"/>
</dbReference>
<dbReference type="EMBL" id="OBEH01000003">
    <property type="protein sequence ID" value="SNZ00160.1"/>
    <property type="molecule type" value="Genomic_DNA"/>
</dbReference>
<dbReference type="Proteomes" id="UP000219048">
    <property type="component" value="Unassembled WGS sequence"/>
</dbReference>
<dbReference type="OrthoDB" id="9814400at2"/>
<gene>
    <name evidence="4" type="ORF">SAMN06265377_1979</name>
</gene>
<name>A0A285MSK2_9FLAO</name>
<protein>
    <submittedName>
        <fullName evidence="4">Fic/DOC family protein</fullName>
    </submittedName>
</protein>
<keyword evidence="5" id="KW-1185">Reference proteome</keyword>
<feature type="domain" description="Fido" evidence="3">
    <location>
        <begin position="322"/>
        <end position="454"/>
    </location>
</feature>
<reference evidence="5" key="1">
    <citation type="submission" date="2017-09" db="EMBL/GenBank/DDBJ databases">
        <authorList>
            <person name="Varghese N."/>
            <person name="Submissions S."/>
        </authorList>
    </citation>
    <scope>NUCLEOTIDE SEQUENCE [LARGE SCALE GENOMIC DNA]</scope>
    <source>
        <strain evidence="5">DSM 25885</strain>
    </source>
</reference>
<keyword evidence="2" id="KW-0067">ATP-binding</keyword>
<evidence type="ECO:0000259" key="3">
    <source>
        <dbReference type="PROSITE" id="PS51459"/>
    </source>
</evidence>
<dbReference type="Gene3D" id="1.10.3290.10">
    <property type="entry name" value="Fido-like domain"/>
    <property type="match status" value="1"/>
</dbReference>
<keyword evidence="2" id="KW-0547">Nucleotide-binding</keyword>
<sequence>MEKNAPLHLQEIIFSSSDKALSKQISKLEKEGRIRKIAPRIYTSNFLETPEEIIQKNIFAILGHQYPNAVLSHRSALEYKPTALGHIFVTHTYTKNIKLPGITIRFMEGTGPLKGDIKFLGKLYVSQRERAFLENLQVSKRPGPRSKTIPLPELEEKLEQIVRVKGEKGLNELRDRARTISEELDMRREFDKLDGLISALLTTNPSKILSSPVALARAFGNPYDPVRLELFEKLFRYLKQLEFKDFPENNVSKKAFKNFAFYEAYFSNYIEGTVFELEEAKTIVKTGTPLATRDEDSHDVLGTYNIVSNKKEMAIVPSTPEEFIHILQYRHGILLEARKSKNPGQFKDKNNKAGQTHFVDFNLVRGTLIKGFEYYNALKDPFSRAAYIMFMVSEIHPFLDGNGRMARVMMNAELVKENQSKIMIPTVYREDYLGALRRLTRQGDPMVYVRMLRRAQTFSSTITAEDMDKVETYLEACNAFSDDEDKILRFNGPGIKEIG</sequence>
<dbReference type="GO" id="GO:0005524">
    <property type="term" value="F:ATP binding"/>
    <property type="evidence" value="ECO:0007669"/>
    <property type="project" value="UniProtKB-KW"/>
</dbReference>
<dbReference type="SUPFAM" id="SSF140931">
    <property type="entry name" value="Fic-like"/>
    <property type="match status" value="1"/>
</dbReference>
<dbReference type="InterPro" id="IPR003812">
    <property type="entry name" value="Fido"/>
</dbReference>
<dbReference type="InterPro" id="IPR040198">
    <property type="entry name" value="Fido_containing"/>
</dbReference>
<evidence type="ECO:0000256" key="2">
    <source>
        <dbReference type="PIRSR" id="PIRSR640198-2"/>
    </source>
</evidence>